<name>A0A1R3X6G8_9BACT</name>
<keyword evidence="2" id="KW-1185">Reference proteome</keyword>
<organism evidence="1 2">
    <name type="scientific">Pontibacter indicus</name>
    <dbReference type="NCBI Taxonomy" id="1317125"/>
    <lineage>
        <taxon>Bacteria</taxon>
        <taxon>Pseudomonadati</taxon>
        <taxon>Bacteroidota</taxon>
        <taxon>Cytophagia</taxon>
        <taxon>Cytophagales</taxon>
        <taxon>Hymenobacteraceae</taxon>
        <taxon>Pontibacter</taxon>
    </lineage>
</organism>
<dbReference type="Gene3D" id="2.60.40.10">
    <property type="entry name" value="Immunoglobulins"/>
    <property type="match status" value="1"/>
</dbReference>
<dbReference type="RefSeq" id="WP_076667231.1">
    <property type="nucleotide sequence ID" value="NZ_FTPP01000001.1"/>
</dbReference>
<protein>
    <recommendedName>
        <fullName evidence="3">PKD domain-containing protein</fullName>
    </recommendedName>
</protein>
<dbReference type="GO" id="GO:0031410">
    <property type="term" value="C:cytoplasmic vesicle"/>
    <property type="evidence" value="ECO:0007669"/>
    <property type="project" value="TreeGrafter"/>
</dbReference>
<dbReference type="InterPro" id="IPR029865">
    <property type="entry name" value="KIAA0319-like"/>
</dbReference>
<evidence type="ECO:0008006" key="3">
    <source>
        <dbReference type="Google" id="ProtNLM"/>
    </source>
</evidence>
<dbReference type="AlphaFoldDB" id="A0A1R3X6G8"/>
<dbReference type="PANTHER" id="PTHR46182">
    <property type="entry name" value="FI19480P1"/>
    <property type="match status" value="1"/>
</dbReference>
<accession>A0A1R3X6G8</accession>
<dbReference type="STRING" id="1317125.SAMN05444128_1594"/>
<dbReference type="EMBL" id="FTPP01000001">
    <property type="protein sequence ID" value="SIT85759.1"/>
    <property type="molecule type" value="Genomic_DNA"/>
</dbReference>
<proteinExistence type="predicted"/>
<dbReference type="Pfam" id="PF22352">
    <property type="entry name" value="K319L-like_PKD"/>
    <property type="match status" value="1"/>
</dbReference>
<reference evidence="2" key="1">
    <citation type="submission" date="2017-01" db="EMBL/GenBank/DDBJ databases">
        <authorList>
            <person name="Varghese N."/>
            <person name="Submissions S."/>
        </authorList>
    </citation>
    <scope>NUCLEOTIDE SEQUENCE [LARGE SCALE GENOMIC DNA]</scope>
    <source>
        <strain evidence="2">LP100</strain>
    </source>
</reference>
<dbReference type="SUPFAM" id="SSF49299">
    <property type="entry name" value="PKD domain"/>
    <property type="match status" value="1"/>
</dbReference>
<dbReference type="GO" id="GO:0016020">
    <property type="term" value="C:membrane"/>
    <property type="evidence" value="ECO:0007669"/>
    <property type="project" value="TreeGrafter"/>
</dbReference>
<evidence type="ECO:0000313" key="2">
    <source>
        <dbReference type="Proteomes" id="UP000187181"/>
    </source>
</evidence>
<evidence type="ECO:0000313" key="1">
    <source>
        <dbReference type="EMBL" id="SIT85759.1"/>
    </source>
</evidence>
<dbReference type="InterPro" id="IPR035986">
    <property type="entry name" value="PKD_dom_sf"/>
</dbReference>
<dbReference type="Proteomes" id="UP000187181">
    <property type="component" value="Unassembled WGS sequence"/>
</dbReference>
<dbReference type="OrthoDB" id="892792at2"/>
<dbReference type="PANTHER" id="PTHR46182:SF2">
    <property type="entry name" value="FI19480P1"/>
    <property type="match status" value="1"/>
</dbReference>
<gene>
    <name evidence="1" type="ORF">SAMN05444128_1594</name>
</gene>
<sequence>MEKYVYSSRIAVLTLLLFCIGCNEDDDFVAPIDTRTQGIAPIARAGDDTTMYQPYKDYVLNGSASTDLDKNIVSYQWRLVRGPAAVKINQSQPTDVEAYASGLTEEGAYDFELTVTDADKLASKDTVRVTIVDPKVVPACADPKEFIFKDLTWDYSWIMEIDIFNFYSNLPPNSQIQKIYIKRDGSEEWEPVVHMGIASGYTLHTWDYGNGVLVIYPNLNMANDTPDLKIEYCE</sequence>
<dbReference type="InterPro" id="IPR013783">
    <property type="entry name" value="Ig-like_fold"/>
</dbReference>